<reference evidence="2 3" key="1">
    <citation type="journal article" date="2019" name="Commun. Biol.">
        <title>The bagworm genome reveals a unique fibroin gene that provides high tensile strength.</title>
        <authorList>
            <person name="Kono N."/>
            <person name="Nakamura H."/>
            <person name="Ohtoshi R."/>
            <person name="Tomita M."/>
            <person name="Numata K."/>
            <person name="Arakawa K."/>
        </authorList>
    </citation>
    <scope>NUCLEOTIDE SEQUENCE [LARGE SCALE GENOMIC DNA]</scope>
</reference>
<evidence type="ECO:0000313" key="2">
    <source>
        <dbReference type="EMBL" id="GBP19220.1"/>
    </source>
</evidence>
<keyword evidence="1" id="KW-0812">Transmembrane</keyword>
<evidence type="ECO:0000313" key="3">
    <source>
        <dbReference type="Proteomes" id="UP000299102"/>
    </source>
</evidence>
<dbReference type="AlphaFoldDB" id="A0A4C1TZ03"/>
<gene>
    <name evidence="2" type="ORF">EVAR_11543_1</name>
</gene>
<organism evidence="2 3">
    <name type="scientific">Eumeta variegata</name>
    <name type="common">Bagworm moth</name>
    <name type="synonym">Eumeta japonica</name>
    <dbReference type="NCBI Taxonomy" id="151549"/>
    <lineage>
        <taxon>Eukaryota</taxon>
        <taxon>Metazoa</taxon>
        <taxon>Ecdysozoa</taxon>
        <taxon>Arthropoda</taxon>
        <taxon>Hexapoda</taxon>
        <taxon>Insecta</taxon>
        <taxon>Pterygota</taxon>
        <taxon>Neoptera</taxon>
        <taxon>Endopterygota</taxon>
        <taxon>Lepidoptera</taxon>
        <taxon>Glossata</taxon>
        <taxon>Ditrysia</taxon>
        <taxon>Tineoidea</taxon>
        <taxon>Psychidae</taxon>
        <taxon>Oiketicinae</taxon>
        <taxon>Eumeta</taxon>
    </lineage>
</organism>
<evidence type="ECO:0000256" key="1">
    <source>
        <dbReference type="SAM" id="Phobius"/>
    </source>
</evidence>
<dbReference type="Proteomes" id="UP000299102">
    <property type="component" value="Unassembled WGS sequence"/>
</dbReference>
<accession>A0A4C1TZ03</accession>
<keyword evidence="3" id="KW-1185">Reference proteome</keyword>
<comment type="caution">
    <text evidence="2">The sequence shown here is derived from an EMBL/GenBank/DDBJ whole genome shotgun (WGS) entry which is preliminary data.</text>
</comment>
<sequence>MKGKINYGRSEFGKWEGILLLLCRGVYTSMIFFHYLAPGRVGAAKDRRHQREDNNREHKLNVLPVTRCDRFDLVQSKNSLIDPSQSELNSGTVRFRYDAPNC</sequence>
<keyword evidence="1" id="KW-1133">Transmembrane helix</keyword>
<name>A0A4C1TZ03_EUMVA</name>
<keyword evidence="1" id="KW-0472">Membrane</keyword>
<feature type="transmembrane region" description="Helical" evidence="1">
    <location>
        <begin position="17"/>
        <end position="37"/>
    </location>
</feature>
<proteinExistence type="predicted"/>
<dbReference type="EMBL" id="BGZK01000105">
    <property type="protein sequence ID" value="GBP19220.1"/>
    <property type="molecule type" value="Genomic_DNA"/>
</dbReference>
<protein>
    <submittedName>
        <fullName evidence="2">Uncharacterized protein</fullName>
    </submittedName>
</protein>